<dbReference type="EMBL" id="UZAJ01014917">
    <property type="protein sequence ID" value="VDO71742.1"/>
    <property type="molecule type" value="Genomic_DNA"/>
</dbReference>
<sequence length="102" mass="12445">MKAMKWIMQYEHAHAEEFRELAEKEAAEMVEKQENWEEEREHLNFKLNSLQERISAAADATDLNETFRARIHSLKEENVFLKEQNRERLLIFIYYCFFDIKC</sequence>
<name>A0A183HTN2_9BILA</name>
<reference evidence="4" key="1">
    <citation type="submission" date="2016-06" db="UniProtKB">
        <authorList>
            <consortium name="WormBaseParasite"/>
        </authorList>
    </citation>
    <scope>IDENTIFICATION</scope>
</reference>
<gene>
    <name evidence="2" type="ORF">OFLC_LOCUS10841</name>
</gene>
<dbReference type="Proteomes" id="UP000267606">
    <property type="component" value="Unassembled WGS sequence"/>
</dbReference>
<dbReference type="WBParaSite" id="OFLC_0001084401-mRNA-1">
    <property type="protein sequence ID" value="OFLC_0001084401-mRNA-1"/>
    <property type="gene ID" value="OFLC_0001084401"/>
</dbReference>
<dbReference type="STRING" id="387005.A0A183HTN2"/>
<keyword evidence="3" id="KW-1185">Reference proteome</keyword>
<keyword evidence="1" id="KW-0175">Coiled coil</keyword>
<organism evidence="4">
    <name type="scientific">Onchocerca flexuosa</name>
    <dbReference type="NCBI Taxonomy" id="387005"/>
    <lineage>
        <taxon>Eukaryota</taxon>
        <taxon>Metazoa</taxon>
        <taxon>Ecdysozoa</taxon>
        <taxon>Nematoda</taxon>
        <taxon>Chromadorea</taxon>
        <taxon>Rhabditida</taxon>
        <taxon>Spirurina</taxon>
        <taxon>Spiruromorpha</taxon>
        <taxon>Filarioidea</taxon>
        <taxon>Onchocercidae</taxon>
        <taxon>Onchocerca</taxon>
    </lineage>
</organism>
<dbReference type="AlphaFoldDB" id="A0A183HTN2"/>
<accession>A0A183HTN2</accession>
<evidence type="ECO:0000313" key="4">
    <source>
        <dbReference type="WBParaSite" id="OFLC_0001084401-mRNA-1"/>
    </source>
</evidence>
<proteinExistence type="predicted"/>
<protein>
    <submittedName>
        <fullName evidence="4">Shootin-1</fullName>
    </submittedName>
</protein>
<feature type="coiled-coil region" evidence="1">
    <location>
        <begin position="15"/>
        <end position="84"/>
    </location>
</feature>
<evidence type="ECO:0000313" key="3">
    <source>
        <dbReference type="Proteomes" id="UP000267606"/>
    </source>
</evidence>
<evidence type="ECO:0000256" key="1">
    <source>
        <dbReference type="SAM" id="Coils"/>
    </source>
</evidence>
<reference evidence="2 3" key="2">
    <citation type="submission" date="2018-11" db="EMBL/GenBank/DDBJ databases">
        <authorList>
            <consortium name="Pathogen Informatics"/>
        </authorList>
    </citation>
    <scope>NUCLEOTIDE SEQUENCE [LARGE SCALE GENOMIC DNA]</scope>
</reference>
<evidence type="ECO:0000313" key="2">
    <source>
        <dbReference type="EMBL" id="VDO71742.1"/>
    </source>
</evidence>